<dbReference type="SUPFAM" id="SSF51430">
    <property type="entry name" value="NAD(P)-linked oxidoreductase"/>
    <property type="match status" value="1"/>
</dbReference>
<proteinExistence type="inferred from homology"/>
<dbReference type="PROSITE" id="PS00798">
    <property type="entry name" value="ALDOKETO_REDUCTASE_1"/>
    <property type="match status" value="1"/>
</dbReference>
<dbReference type="GO" id="GO:0016616">
    <property type="term" value="F:oxidoreductase activity, acting on the CH-OH group of donors, NAD or NADP as acceptor"/>
    <property type="evidence" value="ECO:0007669"/>
    <property type="project" value="UniProtKB-ARBA"/>
</dbReference>
<feature type="region of interest" description="Disordered" evidence="4">
    <location>
        <begin position="305"/>
        <end position="327"/>
    </location>
</feature>
<dbReference type="HOGENOM" id="CLU_023205_0_1_11"/>
<name>C4LHX2_CORK4</name>
<protein>
    <submittedName>
        <fullName evidence="6">Putative oxidoreductase</fullName>
    </submittedName>
</protein>
<dbReference type="PANTHER" id="PTHR43827:SF3">
    <property type="entry name" value="NADP-DEPENDENT OXIDOREDUCTASE DOMAIN-CONTAINING PROTEIN"/>
    <property type="match status" value="1"/>
</dbReference>
<dbReference type="KEGG" id="ckp:ckrop_0666"/>
<comment type="similarity">
    <text evidence="1">Belongs to the aldo/keto reductase family.</text>
</comment>
<sequence>MLNEHRAGCGAVYVTDADAESHSFSWPVVGERGYTSPMTDSSKTTNQQSIPTLSTDRYTAPALGFGTYRLWGQSGAKSVETALTMGYRLIDSAYNYENEGTVGAGIRAAIDKGIVSRDDVTVTSKLPGRYQEHDQALSAIEESLYRTGLDYIDLYLIHWPNPKQGKYVEAWKALMEARDRGLIRNIGVCNFTPEHLDTLGRETGELPVINQVELHPYFNQAETRAYDNEHGIITEAWSPLARGAVFEEDTIVSIAKNHDASVGQVVLAWHRAIGSLAIPKSASEKRQKENLDSLHVTLTSDEVEAINALTKPDGREKDQDPDEYEEF</sequence>
<keyword evidence="2" id="KW-0521">NADP</keyword>
<dbReference type="STRING" id="645127.ckrop_0666"/>
<feature type="domain" description="NADP-dependent oxidoreductase" evidence="5">
    <location>
        <begin position="63"/>
        <end position="309"/>
    </location>
</feature>
<dbReference type="PROSITE" id="PS00062">
    <property type="entry name" value="ALDOKETO_REDUCTASE_2"/>
    <property type="match status" value="1"/>
</dbReference>
<dbReference type="InterPro" id="IPR020471">
    <property type="entry name" value="AKR"/>
</dbReference>
<evidence type="ECO:0000256" key="2">
    <source>
        <dbReference type="ARBA" id="ARBA00022857"/>
    </source>
</evidence>
<dbReference type="Gene3D" id="3.20.20.100">
    <property type="entry name" value="NADP-dependent oxidoreductase domain"/>
    <property type="match status" value="1"/>
</dbReference>
<dbReference type="eggNOG" id="COG0656">
    <property type="taxonomic scope" value="Bacteria"/>
</dbReference>
<evidence type="ECO:0000256" key="4">
    <source>
        <dbReference type="SAM" id="MobiDB-lite"/>
    </source>
</evidence>
<dbReference type="InterPro" id="IPR036812">
    <property type="entry name" value="NAD(P)_OxRdtase_dom_sf"/>
</dbReference>
<keyword evidence="7" id="KW-1185">Reference proteome</keyword>
<gene>
    <name evidence="6" type="ordered locus">ckrop_0666</name>
</gene>
<dbReference type="EMBL" id="CP001620">
    <property type="protein sequence ID" value="ACR17427.1"/>
    <property type="molecule type" value="Genomic_DNA"/>
</dbReference>
<dbReference type="Proteomes" id="UP000001473">
    <property type="component" value="Chromosome"/>
</dbReference>
<dbReference type="AlphaFoldDB" id="C4LHX2"/>
<accession>C4LHX2</accession>
<dbReference type="PRINTS" id="PR00069">
    <property type="entry name" value="ALDKETRDTASE"/>
</dbReference>
<evidence type="ECO:0000313" key="6">
    <source>
        <dbReference type="EMBL" id="ACR17427.1"/>
    </source>
</evidence>
<evidence type="ECO:0000256" key="1">
    <source>
        <dbReference type="ARBA" id="ARBA00007905"/>
    </source>
</evidence>
<reference evidence="6 7" key="1">
    <citation type="journal article" date="2008" name="J. Biotechnol.">
        <title>Ultrafast pyrosequencing of Corynebacterium kroppenstedtii DSM44385 revealed insights into the physiology of a lipophilic corynebacterium that lacks mycolic acids.</title>
        <authorList>
            <person name="Tauch A."/>
            <person name="Schneider J."/>
            <person name="Szczepanowski R."/>
            <person name="Tilker A."/>
            <person name="Viehoever P."/>
            <person name="Gartemann K.-H."/>
            <person name="Arnold W."/>
            <person name="Blom J."/>
            <person name="Brinkrolf K."/>
            <person name="Brune I."/>
            <person name="Goetker S."/>
            <person name="Weisshaar B."/>
            <person name="Goesmann A."/>
            <person name="Droege M."/>
            <person name="Puehler A."/>
        </authorList>
    </citation>
    <scope>NUCLEOTIDE SEQUENCE [LARGE SCALE GENOMIC DNA]</scope>
    <source>
        <strain evidence="7">DSM 44385 / JCM 11950 / CIP 105744 / CCUG 35717</strain>
    </source>
</reference>
<evidence type="ECO:0000256" key="3">
    <source>
        <dbReference type="ARBA" id="ARBA00023002"/>
    </source>
</evidence>
<dbReference type="Pfam" id="PF00248">
    <property type="entry name" value="Aldo_ket_red"/>
    <property type="match status" value="1"/>
</dbReference>
<dbReference type="InterPro" id="IPR018170">
    <property type="entry name" value="Aldo/ket_reductase_CS"/>
</dbReference>
<dbReference type="PANTHER" id="PTHR43827">
    <property type="entry name" value="2,5-DIKETO-D-GLUCONIC ACID REDUCTASE"/>
    <property type="match status" value="1"/>
</dbReference>
<keyword evidence="3" id="KW-0560">Oxidoreductase</keyword>
<evidence type="ECO:0000259" key="5">
    <source>
        <dbReference type="Pfam" id="PF00248"/>
    </source>
</evidence>
<dbReference type="FunFam" id="3.20.20.100:FF:000002">
    <property type="entry name" value="2,5-diketo-D-gluconic acid reductase A"/>
    <property type="match status" value="1"/>
</dbReference>
<organism evidence="6 7">
    <name type="scientific">Corynebacterium kroppenstedtii (strain DSM 44385 / JCM 11950 / CIP 105744 / CCUG 35717)</name>
    <dbReference type="NCBI Taxonomy" id="645127"/>
    <lineage>
        <taxon>Bacteria</taxon>
        <taxon>Bacillati</taxon>
        <taxon>Actinomycetota</taxon>
        <taxon>Actinomycetes</taxon>
        <taxon>Mycobacteriales</taxon>
        <taxon>Corynebacteriaceae</taxon>
        <taxon>Corynebacterium</taxon>
    </lineage>
</organism>
<dbReference type="CDD" id="cd19132">
    <property type="entry name" value="AKR_AKR5D1_E1"/>
    <property type="match status" value="1"/>
</dbReference>
<evidence type="ECO:0000313" key="7">
    <source>
        <dbReference type="Proteomes" id="UP000001473"/>
    </source>
</evidence>
<dbReference type="InterPro" id="IPR023210">
    <property type="entry name" value="NADP_OxRdtase_dom"/>
</dbReference>